<dbReference type="InterPro" id="IPR036568">
    <property type="entry name" value="GGCT-like_sf"/>
</dbReference>
<dbReference type="InterPro" id="IPR045038">
    <property type="entry name" value="AIG2-like"/>
</dbReference>
<dbReference type="CDD" id="cd06661">
    <property type="entry name" value="GGCT_like"/>
    <property type="match status" value="1"/>
</dbReference>
<name>A0AAJ0B2R2_9PEZI</name>
<evidence type="ECO:0000256" key="1">
    <source>
        <dbReference type="ARBA" id="ARBA00008861"/>
    </source>
</evidence>
<dbReference type="InterPro" id="IPR013024">
    <property type="entry name" value="GGCT-like"/>
</dbReference>
<gene>
    <name evidence="5" type="ORF">QBC47DRAFT_311191</name>
</gene>
<dbReference type="GO" id="GO:0016740">
    <property type="term" value="F:transferase activity"/>
    <property type="evidence" value="ECO:0007669"/>
    <property type="project" value="UniProtKB-KW"/>
</dbReference>
<comment type="similarity">
    <text evidence="1">Belongs to the gamma-glutamylcyclotransferase family.</text>
</comment>
<dbReference type="Gene3D" id="3.10.490.10">
    <property type="entry name" value="Gamma-glutamyl cyclotransferase-like"/>
    <property type="match status" value="1"/>
</dbReference>
<dbReference type="Pfam" id="PF06094">
    <property type="entry name" value="GGACT"/>
    <property type="match status" value="1"/>
</dbReference>
<evidence type="ECO:0000256" key="2">
    <source>
        <dbReference type="ARBA" id="ARBA00022679"/>
    </source>
</evidence>
<dbReference type="InterPro" id="IPR009288">
    <property type="entry name" value="AIG2-like_dom"/>
</dbReference>
<dbReference type="SUPFAM" id="SSF110857">
    <property type="entry name" value="Gamma-glutamyl cyclotransferase-like"/>
    <property type="match status" value="1"/>
</dbReference>
<organism evidence="5 6">
    <name type="scientific">Echria macrotheca</name>
    <dbReference type="NCBI Taxonomy" id="438768"/>
    <lineage>
        <taxon>Eukaryota</taxon>
        <taxon>Fungi</taxon>
        <taxon>Dikarya</taxon>
        <taxon>Ascomycota</taxon>
        <taxon>Pezizomycotina</taxon>
        <taxon>Sordariomycetes</taxon>
        <taxon>Sordariomycetidae</taxon>
        <taxon>Sordariales</taxon>
        <taxon>Schizotheciaceae</taxon>
        <taxon>Echria</taxon>
    </lineage>
</organism>
<dbReference type="PANTHER" id="PTHR31544:SF4">
    <property type="entry name" value="GAMMA-GLUTAMYLCYCLOTRANSFERASE-RELATED"/>
    <property type="match status" value="1"/>
</dbReference>
<protein>
    <recommendedName>
        <fullName evidence="3">Putative gamma-glutamylcyclotransferase</fullName>
    </recommendedName>
</protein>
<dbReference type="EMBL" id="MU839852">
    <property type="protein sequence ID" value="KAK1749749.1"/>
    <property type="molecule type" value="Genomic_DNA"/>
</dbReference>
<evidence type="ECO:0000313" key="5">
    <source>
        <dbReference type="EMBL" id="KAK1749749.1"/>
    </source>
</evidence>
<feature type="domain" description="Gamma-glutamylcyclotransferase AIG2-like" evidence="4">
    <location>
        <begin position="235"/>
        <end position="335"/>
    </location>
</feature>
<dbReference type="Proteomes" id="UP001239445">
    <property type="component" value="Unassembled WGS sequence"/>
</dbReference>
<reference evidence="5" key="1">
    <citation type="submission" date="2023-06" db="EMBL/GenBank/DDBJ databases">
        <title>Genome-scale phylogeny and comparative genomics of the fungal order Sordariales.</title>
        <authorList>
            <consortium name="Lawrence Berkeley National Laboratory"/>
            <person name="Hensen N."/>
            <person name="Bonometti L."/>
            <person name="Westerberg I."/>
            <person name="Brannstrom I.O."/>
            <person name="Guillou S."/>
            <person name="Cros-Aarteil S."/>
            <person name="Calhoun S."/>
            <person name="Haridas S."/>
            <person name="Kuo A."/>
            <person name="Mondo S."/>
            <person name="Pangilinan J."/>
            <person name="Riley R."/>
            <person name="Labutti K."/>
            <person name="Andreopoulos B."/>
            <person name="Lipzen A."/>
            <person name="Chen C."/>
            <person name="Yanf M."/>
            <person name="Daum C."/>
            <person name="Ng V."/>
            <person name="Clum A."/>
            <person name="Steindorff A."/>
            <person name="Ohm R."/>
            <person name="Martin F."/>
            <person name="Silar P."/>
            <person name="Natvig D."/>
            <person name="Lalanne C."/>
            <person name="Gautier V."/>
            <person name="Ament-Velasquez S.L."/>
            <person name="Kruys A."/>
            <person name="Hutchinson M.I."/>
            <person name="Powell A.J."/>
            <person name="Barry K."/>
            <person name="Miller A.N."/>
            <person name="Grigoriev I.V."/>
            <person name="Debuchy R."/>
            <person name="Gladieux P."/>
            <person name="Thoren M.H."/>
            <person name="Johannesson H."/>
        </authorList>
    </citation>
    <scope>NUCLEOTIDE SEQUENCE</scope>
    <source>
        <strain evidence="5">PSN4</strain>
    </source>
</reference>
<proteinExistence type="inferred from homology"/>
<evidence type="ECO:0000313" key="6">
    <source>
        <dbReference type="Proteomes" id="UP001239445"/>
    </source>
</evidence>
<evidence type="ECO:0000259" key="4">
    <source>
        <dbReference type="Pfam" id="PF06094"/>
    </source>
</evidence>
<evidence type="ECO:0000256" key="3">
    <source>
        <dbReference type="ARBA" id="ARBA00030602"/>
    </source>
</evidence>
<sequence>MDLIMKELEFMAKITMERPMDDGNPDTDTIKRWQKLFGYSFTEAHKKLQAHRQNISPRIIPEGHWSLVRAEKEAEGHDKESYEHACDILRRHPQPASPALTLPKSPNFLVKMEGPIHSLEMVKAISGKWAENVTRFVGVDDAGDPTVFFLVDARAIERIFAWLTETNSTFQPTFIPCSLARKELSYSSRYPTLGIDATLPQYRLQSDTVKKQKTSMFPLQDTCVYPLQDTNPLFYFFYGTLADAAVLGRVLNKPKETIAYQRARVSGGMLTTWGGKYKRKYKALVDSTEGNNVVEGSVYLVYNPAQEMALRCYETHRYEVVRCQIEILDSDGTAVTVPGLTFRFIL</sequence>
<accession>A0AAJ0B2R2</accession>
<dbReference type="AlphaFoldDB" id="A0AAJ0B2R2"/>
<keyword evidence="2" id="KW-0808">Transferase</keyword>
<dbReference type="PANTHER" id="PTHR31544">
    <property type="entry name" value="AIG2-LIKE PROTEIN D"/>
    <property type="match status" value="1"/>
</dbReference>
<keyword evidence="6" id="KW-1185">Reference proteome</keyword>
<comment type="caution">
    <text evidence="5">The sequence shown here is derived from an EMBL/GenBank/DDBJ whole genome shotgun (WGS) entry which is preliminary data.</text>
</comment>